<reference evidence="1" key="1">
    <citation type="journal article" date="2021" name="Environ. Microbiol.">
        <title>Gene family expansions and transcriptome signatures uncover fungal adaptations to wood decay.</title>
        <authorList>
            <person name="Hage H."/>
            <person name="Miyauchi S."/>
            <person name="Viragh M."/>
            <person name="Drula E."/>
            <person name="Min B."/>
            <person name="Chaduli D."/>
            <person name="Navarro D."/>
            <person name="Favel A."/>
            <person name="Norest M."/>
            <person name="Lesage-Meessen L."/>
            <person name="Balint B."/>
            <person name="Merenyi Z."/>
            <person name="de Eugenio L."/>
            <person name="Morin E."/>
            <person name="Martinez A.T."/>
            <person name="Baldrian P."/>
            <person name="Stursova M."/>
            <person name="Martinez M.J."/>
            <person name="Novotny C."/>
            <person name="Magnuson J.K."/>
            <person name="Spatafora J.W."/>
            <person name="Maurice S."/>
            <person name="Pangilinan J."/>
            <person name="Andreopoulos W."/>
            <person name="LaButti K."/>
            <person name="Hundley H."/>
            <person name="Na H."/>
            <person name="Kuo A."/>
            <person name="Barry K."/>
            <person name="Lipzen A."/>
            <person name="Henrissat B."/>
            <person name="Riley R."/>
            <person name="Ahrendt S."/>
            <person name="Nagy L.G."/>
            <person name="Grigoriev I.V."/>
            <person name="Martin F."/>
            <person name="Rosso M.N."/>
        </authorList>
    </citation>
    <scope>NUCLEOTIDE SEQUENCE</scope>
    <source>
        <strain evidence="1">CBS 384.51</strain>
    </source>
</reference>
<comment type="caution">
    <text evidence="1">The sequence shown here is derived from an EMBL/GenBank/DDBJ whole genome shotgun (WGS) entry which is preliminary data.</text>
</comment>
<organism evidence="1 2">
    <name type="scientific">Irpex rosettiformis</name>
    <dbReference type="NCBI Taxonomy" id="378272"/>
    <lineage>
        <taxon>Eukaryota</taxon>
        <taxon>Fungi</taxon>
        <taxon>Dikarya</taxon>
        <taxon>Basidiomycota</taxon>
        <taxon>Agaricomycotina</taxon>
        <taxon>Agaricomycetes</taxon>
        <taxon>Polyporales</taxon>
        <taxon>Irpicaceae</taxon>
        <taxon>Irpex</taxon>
    </lineage>
</organism>
<dbReference type="EMBL" id="MU274906">
    <property type="protein sequence ID" value="KAI0090949.1"/>
    <property type="molecule type" value="Genomic_DNA"/>
</dbReference>
<keyword evidence="2" id="KW-1185">Reference proteome</keyword>
<gene>
    <name evidence="1" type="ORF">BDY19DRAFT_932583</name>
</gene>
<protein>
    <submittedName>
        <fullName evidence="1">Uncharacterized protein</fullName>
    </submittedName>
</protein>
<proteinExistence type="predicted"/>
<sequence length="560" mass="61752">MSIGQRLAQALRVGKPRRRGTPATKKNRLSVAQCLPDELILSILSNLSHDGLLGQHTYPISHLADSSYTLRVKEASLCQQGLYSATLSCKSWYPVGVELLYSAPFILTKRRVELLLRTLTTCPHLANYVNDLYAPLITRKSALAWLQNSLSIKSATTDTEEAAHLVARLTRTTSLLSSLNLKHVVPSGHISTIPLSSFAFPSELEHLSIHGTSFESRDHPQLCLLPSHDADISFETLKTLCIRDMYILPTVKFPRMPLVSRIALVQNHYFQALGPEGAPPLLTADMFPSLRRLDIYGDDIPFSSADSASLARVADPSVLRDLQAFSVIQAIGHLEESLSLVSSSFDVEGTRLRKLTIGVVGAMDCAVFEKWRIPREVERLTVLLACGQPRLTRTEVNNARRGRGRSGESGGREEGKQLIRSVIRCLEGNVHSGSALRELCLVVGPGVLRASDATKVQSLCSSHKTGLSVVYQDPDSCVADMLMAMEKRTTRSAPNDVLSASRFSDAFRSARKLDSPVYGATTRNSSMYNIWIIIPFNPYYYTRSSLIIIVIPPLPLLNVF</sequence>
<name>A0ACB8U9L6_9APHY</name>
<dbReference type="Proteomes" id="UP001055072">
    <property type="component" value="Unassembled WGS sequence"/>
</dbReference>
<evidence type="ECO:0000313" key="2">
    <source>
        <dbReference type="Proteomes" id="UP001055072"/>
    </source>
</evidence>
<evidence type="ECO:0000313" key="1">
    <source>
        <dbReference type="EMBL" id="KAI0090949.1"/>
    </source>
</evidence>
<accession>A0ACB8U9L6</accession>